<accession>J0NBN9</accession>
<keyword evidence="4 5" id="KW-0472">Membrane</keyword>
<dbReference type="eggNOG" id="COG0477">
    <property type="taxonomic scope" value="Bacteria"/>
</dbReference>
<dbReference type="Proteomes" id="UP000002941">
    <property type="component" value="Unassembled WGS sequence"/>
</dbReference>
<feature type="transmembrane region" description="Helical" evidence="5">
    <location>
        <begin position="180"/>
        <end position="201"/>
    </location>
</feature>
<dbReference type="EMBL" id="AKFT01000150">
    <property type="protein sequence ID" value="EJF42052.1"/>
    <property type="molecule type" value="Genomic_DNA"/>
</dbReference>
<evidence type="ECO:0000256" key="1">
    <source>
        <dbReference type="ARBA" id="ARBA00004651"/>
    </source>
</evidence>
<feature type="transmembrane region" description="Helical" evidence="5">
    <location>
        <begin position="69"/>
        <end position="92"/>
    </location>
</feature>
<dbReference type="SUPFAM" id="SSF103473">
    <property type="entry name" value="MFS general substrate transporter"/>
    <property type="match status" value="1"/>
</dbReference>
<dbReference type="InterPro" id="IPR036259">
    <property type="entry name" value="MFS_trans_sf"/>
</dbReference>
<evidence type="ECO:0000256" key="4">
    <source>
        <dbReference type="ARBA" id="ARBA00023136"/>
    </source>
</evidence>
<keyword evidence="3 5" id="KW-1133">Transmembrane helix</keyword>
<dbReference type="PANTHER" id="PTHR42718:SF39">
    <property type="entry name" value="ACTINORHODIN TRANSPORTER-RELATED"/>
    <property type="match status" value="1"/>
</dbReference>
<dbReference type="AlphaFoldDB" id="J0NBN9"/>
<comment type="subcellular location">
    <subcellularLocation>
        <location evidence="1">Cell membrane</location>
        <topology evidence="1">Multi-pass membrane protein</topology>
    </subcellularLocation>
</comment>
<name>J0NBN9_9ACTO</name>
<dbReference type="Pfam" id="PF07690">
    <property type="entry name" value="MFS_1"/>
    <property type="match status" value="1"/>
</dbReference>
<dbReference type="GO" id="GO:0005886">
    <property type="term" value="C:plasma membrane"/>
    <property type="evidence" value="ECO:0007669"/>
    <property type="project" value="UniProtKB-SubCell"/>
</dbReference>
<gene>
    <name evidence="7" type="ORF">HMPREF1318_2130</name>
</gene>
<protein>
    <submittedName>
        <fullName evidence="7">Transporter, major facilitator family protein</fullName>
    </submittedName>
</protein>
<feature type="transmembrane region" description="Helical" evidence="5">
    <location>
        <begin position="134"/>
        <end position="153"/>
    </location>
</feature>
<evidence type="ECO:0000313" key="8">
    <source>
        <dbReference type="Proteomes" id="UP000002941"/>
    </source>
</evidence>
<dbReference type="GO" id="GO:0022857">
    <property type="term" value="F:transmembrane transporter activity"/>
    <property type="evidence" value="ECO:0007669"/>
    <property type="project" value="InterPro"/>
</dbReference>
<sequence>MEMLIAARVVQGAFAVLLLPQVMSTIQAALKEPAKTRLLSYYAAIGGLSAAVGQLLGGVIVWADLGGLGWRLIFLINLPLGVVAALGIRAWVPETRADDPDSTDIGGTLLFGAAILGLLIPLSVGRQAGWPAWAWAWALCVGSAAAFVALRFYESRIEISGRAPLIPPSFLAISTMRRGLLVLGSGFLVFGGYLFAFALAMQEGNSMSALESGMSMAPMALGQFLSAMRAPQIIKRYGIRSIQIGGLAQATGIAAVMLPVILFWPYSEFYHVAAGMFLIGIGNGLYVPSTYRTILSTIPDHKIGLGSGLITTVQQSALAVGVAALGAVFMGISASASMGAGFLGVGTIFLAVALSYTVLGARVADRRGRTEGLGARI</sequence>
<evidence type="ECO:0000256" key="3">
    <source>
        <dbReference type="ARBA" id="ARBA00022989"/>
    </source>
</evidence>
<dbReference type="PATRIC" id="fig|1125718.3.peg.1836"/>
<feature type="transmembrane region" description="Helical" evidence="5">
    <location>
        <begin position="338"/>
        <end position="359"/>
    </location>
</feature>
<dbReference type="PROSITE" id="PS50850">
    <property type="entry name" value="MFS"/>
    <property type="match status" value="1"/>
</dbReference>
<dbReference type="Gene3D" id="1.20.1250.20">
    <property type="entry name" value="MFS general substrate transporter like domains"/>
    <property type="match status" value="1"/>
</dbReference>
<dbReference type="PANTHER" id="PTHR42718">
    <property type="entry name" value="MAJOR FACILITATOR SUPERFAMILY MULTIDRUG TRANSPORTER MFSC"/>
    <property type="match status" value="1"/>
</dbReference>
<keyword evidence="2 5" id="KW-0812">Transmembrane</keyword>
<feature type="transmembrane region" description="Helical" evidence="5">
    <location>
        <begin position="213"/>
        <end position="230"/>
    </location>
</feature>
<dbReference type="InterPro" id="IPR011701">
    <property type="entry name" value="MFS"/>
</dbReference>
<evidence type="ECO:0000313" key="7">
    <source>
        <dbReference type="EMBL" id="EJF42052.1"/>
    </source>
</evidence>
<evidence type="ECO:0000256" key="2">
    <source>
        <dbReference type="ARBA" id="ARBA00022692"/>
    </source>
</evidence>
<feature type="transmembrane region" description="Helical" evidence="5">
    <location>
        <begin position="42"/>
        <end position="63"/>
    </location>
</feature>
<feature type="transmembrane region" description="Helical" evidence="5">
    <location>
        <begin position="269"/>
        <end position="287"/>
    </location>
</feature>
<evidence type="ECO:0000259" key="6">
    <source>
        <dbReference type="PROSITE" id="PS50850"/>
    </source>
</evidence>
<feature type="transmembrane region" description="Helical" evidence="5">
    <location>
        <begin position="104"/>
        <end position="122"/>
    </location>
</feature>
<feature type="transmembrane region" description="Helical" evidence="5">
    <location>
        <begin position="242"/>
        <end position="263"/>
    </location>
</feature>
<organism evidence="7 8">
    <name type="scientific">Actinomyces massiliensis F0489</name>
    <dbReference type="NCBI Taxonomy" id="1125718"/>
    <lineage>
        <taxon>Bacteria</taxon>
        <taxon>Bacillati</taxon>
        <taxon>Actinomycetota</taxon>
        <taxon>Actinomycetes</taxon>
        <taxon>Actinomycetales</taxon>
        <taxon>Actinomycetaceae</taxon>
        <taxon>Actinomyces</taxon>
    </lineage>
</organism>
<dbReference type="Gene3D" id="1.20.1720.10">
    <property type="entry name" value="Multidrug resistance protein D"/>
    <property type="match status" value="1"/>
</dbReference>
<reference evidence="7 8" key="1">
    <citation type="submission" date="2012-05" db="EMBL/GenBank/DDBJ databases">
        <authorList>
            <person name="Harkins D.M."/>
            <person name="Madupu R."/>
            <person name="Durkin A.S."/>
            <person name="Torralba M."/>
            <person name="Methe B."/>
            <person name="Sutton G.G."/>
            <person name="Nelson K.E."/>
        </authorList>
    </citation>
    <scope>NUCLEOTIDE SEQUENCE [LARGE SCALE GENOMIC DNA]</scope>
    <source>
        <strain evidence="7 8">F0489</strain>
    </source>
</reference>
<feature type="transmembrane region" description="Helical" evidence="5">
    <location>
        <begin position="308"/>
        <end position="332"/>
    </location>
</feature>
<feature type="transmembrane region" description="Helical" evidence="5">
    <location>
        <begin position="12"/>
        <end position="30"/>
    </location>
</feature>
<proteinExistence type="predicted"/>
<feature type="domain" description="Major facilitator superfamily (MFS) profile" evidence="6">
    <location>
        <begin position="1"/>
        <end position="364"/>
    </location>
</feature>
<comment type="caution">
    <text evidence="7">The sequence shown here is derived from an EMBL/GenBank/DDBJ whole genome shotgun (WGS) entry which is preliminary data.</text>
</comment>
<dbReference type="InterPro" id="IPR020846">
    <property type="entry name" value="MFS_dom"/>
</dbReference>
<evidence type="ECO:0000256" key="5">
    <source>
        <dbReference type="SAM" id="Phobius"/>
    </source>
</evidence>
<keyword evidence="8" id="KW-1185">Reference proteome</keyword>